<dbReference type="Pfam" id="PF00520">
    <property type="entry name" value="Ion_trans"/>
    <property type="match status" value="1"/>
</dbReference>
<evidence type="ECO:0000259" key="15">
    <source>
        <dbReference type="PROSITE" id="PS50042"/>
    </source>
</evidence>
<dbReference type="Pfam" id="PF00027">
    <property type="entry name" value="cNMP_binding"/>
    <property type="match status" value="1"/>
</dbReference>
<evidence type="ECO:0000256" key="6">
    <source>
        <dbReference type="ARBA" id="ARBA00022826"/>
    </source>
</evidence>
<keyword evidence="3 14" id="KW-0813">Transport</keyword>
<feature type="repeat" description="ANK" evidence="13">
    <location>
        <begin position="408"/>
        <end position="440"/>
    </location>
</feature>
<evidence type="ECO:0000256" key="2">
    <source>
        <dbReference type="ARBA" id="ARBA00007929"/>
    </source>
</evidence>
<dbReference type="InterPro" id="IPR000595">
    <property type="entry name" value="cNMP-bd_dom"/>
</dbReference>
<dbReference type="Pfam" id="PF12796">
    <property type="entry name" value="Ank_2"/>
    <property type="match status" value="2"/>
</dbReference>
<dbReference type="PROSITE" id="PS50088">
    <property type="entry name" value="ANK_REPEAT"/>
    <property type="match status" value="3"/>
</dbReference>
<comment type="similarity">
    <text evidence="2 14">Belongs to the potassium channel family. Plant (TC 1.A.1.4) subfamily.</text>
</comment>
<keyword evidence="5 14" id="KW-0812">Transmembrane</keyword>
<protein>
    <recommendedName>
        <fullName evidence="14">Potassium channel</fullName>
    </recommendedName>
</protein>
<evidence type="ECO:0000256" key="3">
    <source>
        <dbReference type="ARBA" id="ARBA00022448"/>
    </source>
</evidence>
<comment type="subunit">
    <text evidence="14">The potassium channel is composed of a homo- or heterotetrameric complex of pore-forming subunits.</text>
</comment>
<evidence type="ECO:0000313" key="16">
    <source>
        <dbReference type="EMBL" id="JAT46291.1"/>
    </source>
</evidence>
<name>A0A1D1XV69_9ARAE</name>
<evidence type="ECO:0000256" key="4">
    <source>
        <dbReference type="ARBA" id="ARBA00022538"/>
    </source>
</evidence>
<feature type="transmembrane region" description="Helical" evidence="14">
    <location>
        <begin position="67"/>
        <end position="87"/>
    </location>
</feature>
<keyword evidence="6 14" id="KW-0631">Potassium channel</keyword>
<comment type="function">
    <text evidence="14">Potassium channel.</text>
</comment>
<comment type="domain">
    <text evidence="14">The segment S4 is probably the voltage-sensor and is characterized by a series of positively charged amino acids. The pore-forming region H5 is enclosed by the transmembrane segments S5 and S6 in the Shaker-type (1P/6TM) and contains the GYGD signature motif which seems to be involved in potassium selectivity.</text>
</comment>
<dbReference type="InterPro" id="IPR018490">
    <property type="entry name" value="cNMP-bd_dom_sf"/>
</dbReference>
<comment type="subcellular location">
    <subcellularLocation>
        <location evidence="1 14">Membrane</location>
        <topology evidence="1 14">Multi-pass membrane protein</topology>
    </subcellularLocation>
</comment>
<keyword evidence="8 14" id="KW-0630">Potassium</keyword>
<organism evidence="16">
    <name type="scientific">Anthurium amnicola</name>
    <dbReference type="NCBI Taxonomy" id="1678845"/>
    <lineage>
        <taxon>Eukaryota</taxon>
        <taxon>Viridiplantae</taxon>
        <taxon>Streptophyta</taxon>
        <taxon>Embryophyta</taxon>
        <taxon>Tracheophyta</taxon>
        <taxon>Spermatophyta</taxon>
        <taxon>Magnoliopsida</taxon>
        <taxon>Liliopsida</taxon>
        <taxon>Araceae</taxon>
        <taxon>Pothoideae</taxon>
        <taxon>Potheae</taxon>
        <taxon>Anthurium</taxon>
    </lineage>
</organism>
<comment type="caution">
    <text evidence="14">Lacks conserved residue(s) required for the propagation of feature annotation.</text>
</comment>
<dbReference type="Gene3D" id="1.25.40.20">
    <property type="entry name" value="Ankyrin repeat-containing domain"/>
    <property type="match status" value="2"/>
</dbReference>
<feature type="repeat" description="ANK" evidence="13">
    <location>
        <begin position="375"/>
        <end position="407"/>
    </location>
</feature>
<dbReference type="SUPFAM" id="SSF51206">
    <property type="entry name" value="cAMP-binding domain-like"/>
    <property type="match status" value="1"/>
</dbReference>
<gene>
    <name evidence="16" type="primary">Os04g0445000_1</name>
    <name evidence="16" type="ORF">g.78158</name>
</gene>
<evidence type="ECO:0000256" key="11">
    <source>
        <dbReference type="ARBA" id="ARBA00023136"/>
    </source>
</evidence>
<evidence type="ECO:0000256" key="5">
    <source>
        <dbReference type="ARBA" id="ARBA00022692"/>
    </source>
</evidence>
<dbReference type="InterPro" id="IPR036770">
    <property type="entry name" value="Ankyrin_rpt-contain_sf"/>
</dbReference>
<evidence type="ECO:0000256" key="13">
    <source>
        <dbReference type="PROSITE-ProRule" id="PRU00023"/>
    </source>
</evidence>
<dbReference type="FunFam" id="2.60.120.10:FF:000074">
    <property type="entry name" value="Potassium channel KAT2"/>
    <property type="match status" value="1"/>
</dbReference>
<keyword evidence="7 14" id="KW-0851">Voltage-gated channel</keyword>
<dbReference type="PROSITE" id="PS50297">
    <property type="entry name" value="ANK_REP_REGION"/>
    <property type="match status" value="3"/>
</dbReference>
<sequence length="533" mass="60409">MEKDVRLNYLFTRIVKLITVELYCTHTAACLFYYLATTVPAAQQGRTWIGSLAMGDFRYSHFWDIDLCTRYITSMYFAVVTMTTVGYGDIHAVNIREMIFIMVYISFDMVLGAYLIGNMTALIVKGSKTERFRDKMAQLIKYMNRNRLGKEIGFQIKNHLWLHHDISHTRASVLKDIPITVRSKISHTLYYGIVDKVPLFKGCSEDFLNQIVTKLNEEFFIPGEVILEQGSAVDQVYLVAHGRLEEVINGEGSDEFIAELVPHSIFGEVSVLCSIPQPYTVRVRELCRLLRMDKQSLTSILQLYFKDSRQVLNNLLKGRDTDVRIKQLESDITYLITKQEAELALGVNSAAYHGDLHHLKCLINAGADPCKIDYDGRTALHRAASRGYEDIVRFLIQRGADVNCIDKFGNSPLLEAVEGRHDRVATLLAEKGANLNLRDAGTYLCKVVTDGKVDFLVRLLKNGVDPNSKNYDHRTSLHVAAAEGLHLAVNILIEFGADVHSKDRWGNTPLDESWRCGSKPLIRILEQARKDRV</sequence>
<proteinExistence type="inferred from homology"/>
<dbReference type="CDD" id="cd00038">
    <property type="entry name" value="CAP_ED"/>
    <property type="match status" value="1"/>
</dbReference>
<keyword evidence="10 14" id="KW-0406">Ion transport</keyword>
<dbReference type="InterPro" id="IPR003938">
    <property type="entry name" value="K_chnl_volt-dep_EAG/ELK/ERG"/>
</dbReference>
<dbReference type="SUPFAM" id="SSF48403">
    <property type="entry name" value="Ankyrin repeat"/>
    <property type="match status" value="1"/>
</dbReference>
<evidence type="ECO:0000256" key="8">
    <source>
        <dbReference type="ARBA" id="ARBA00022958"/>
    </source>
</evidence>
<keyword evidence="11 14" id="KW-0472">Membrane</keyword>
<dbReference type="GO" id="GO:0005249">
    <property type="term" value="F:voltage-gated potassium channel activity"/>
    <property type="evidence" value="ECO:0007669"/>
    <property type="project" value="UniProtKB-UniRule"/>
</dbReference>
<reference evidence="16" key="1">
    <citation type="submission" date="2015-07" db="EMBL/GenBank/DDBJ databases">
        <title>Transcriptome Assembly of Anthurium amnicola.</title>
        <authorList>
            <person name="Suzuki J."/>
        </authorList>
    </citation>
    <scope>NUCLEOTIDE SEQUENCE</scope>
</reference>
<dbReference type="InterPro" id="IPR005821">
    <property type="entry name" value="Ion_trans_dom"/>
</dbReference>
<dbReference type="InterPro" id="IPR014710">
    <property type="entry name" value="RmlC-like_jellyroll"/>
</dbReference>
<dbReference type="SUPFAM" id="SSF81324">
    <property type="entry name" value="Voltage-gated potassium channels"/>
    <property type="match status" value="1"/>
</dbReference>
<dbReference type="Gene3D" id="1.10.287.70">
    <property type="match status" value="1"/>
</dbReference>
<accession>A0A1D1XV69</accession>
<dbReference type="Gene3D" id="2.60.120.10">
    <property type="entry name" value="Jelly Rolls"/>
    <property type="match status" value="1"/>
</dbReference>
<keyword evidence="13" id="KW-0040">ANK repeat</keyword>
<evidence type="ECO:0000256" key="9">
    <source>
        <dbReference type="ARBA" id="ARBA00022989"/>
    </source>
</evidence>
<evidence type="ECO:0000256" key="14">
    <source>
        <dbReference type="RuleBase" id="RU369015"/>
    </source>
</evidence>
<evidence type="ECO:0000256" key="12">
    <source>
        <dbReference type="ARBA" id="ARBA00023303"/>
    </source>
</evidence>
<dbReference type="InterPro" id="IPR045319">
    <property type="entry name" value="KAT/AKT"/>
</dbReference>
<keyword evidence="9 14" id="KW-1133">Transmembrane helix</keyword>
<feature type="transmembrane region" description="Helical" evidence="14">
    <location>
        <begin position="99"/>
        <end position="124"/>
    </location>
</feature>
<dbReference type="SMART" id="SM00248">
    <property type="entry name" value="ANK"/>
    <property type="match status" value="5"/>
</dbReference>
<evidence type="ECO:0000256" key="7">
    <source>
        <dbReference type="ARBA" id="ARBA00022882"/>
    </source>
</evidence>
<keyword evidence="4 14" id="KW-0633">Potassium transport</keyword>
<evidence type="ECO:0000256" key="10">
    <source>
        <dbReference type="ARBA" id="ARBA00023065"/>
    </source>
</evidence>
<dbReference type="PRINTS" id="PR01463">
    <property type="entry name" value="EAGCHANLFMLY"/>
</dbReference>
<dbReference type="AlphaFoldDB" id="A0A1D1XV69"/>
<evidence type="ECO:0000256" key="1">
    <source>
        <dbReference type="ARBA" id="ARBA00004141"/>
    </source>
</evidence>
<dbReference type="PANTHER" id="PTHR45743:SF4">
    <property type="entry name" value="POTASSIUM CHANNEL KOR2"/>
    <property type="match status" value="1"/>
</dbReference>
<dbReference type="GO" id="GO:0034702">
    <property type="term" value="C:monoatomic ion channel complex"/>
    <property type="evidence" value="ECO:0007669"/>
    <property type="project" value="UniProtKB-KW"/>
</dbReference>
<dbReference type="PANTHER" id="PTHR45743">
    <property type="entry name" value="POTASSIUM CHANNEL AKT1"/>
    <property type="match status" value="1"/>
</dbReference>
<dbReference type="PROSITE" id="PS50042">
    <property type="entry name" value="CNMP_BINDING_3"/>
    <property type="match status" value="1"/>
</dbReference>
<keyword evidence="12 14" id="KW-0407">Ion channel</keyword>
<feature type="repeat" description="ANK" evidence="13">
    <location>
        <begin position="472"/>
        <end position="504"/>
    </location>
</feature>
<dbReference type="InterPro" id="IPR002110">
    <property type="entry name" value="Ankyrin_rpt"/>
</dbReference>
<dbReference type="EMBL" id="GDJX01021645">
    <property type="protein sequence ID" value="JAT46291.1"/>
    <property type="molecule type" value="Transcribed_RNA"/>
</dbReference>
<dbReference type="SMART" id="SM00100">
    <property type="entry name" value="cNMP"/>
    <property type="match status" value="1"/>
</dbReference>
<feature type="domain" description="Cyclic nucleotide-binding" evidence="15">
    <location>
        <begin position="199"/>
        <end position="318"/>
    </location>
</feature>
<dbReference type="PRINTS" id="PR01415">
    <property type="entry name" value="ANKYRIN"/>
</dbReference>